<proteinExistence type="predicted"/>
<organism evidence="1 2">
    <name type="scientific">Mucor saturninus</name>
    <dbReference type="NCBI Taxonomy" id="64648"/>
    <lineage>
        <taxon>Eukaryota</taxon>
        <taxon>Fungi</taxon>
        <taxon>Fungi incertae sedis</taxon>
        <taxon>Mucoromycota</taxon>
        <taxon>Mucoromycotina</taxon>
        <taxon>Mucoromycetes</taxon>
        <taxon>Mucorales</taxon>
        <taxon>Mucorineae</taxon>
        <taxon>Mucoraceae</taxon>
        <taxon>Mucor</taxon>
    </lineage>
</organism>
<evidence type="ECO:0008006" key="3">
    <source>
        <dbReference type="Google" id="ProtNLM"/>
    </source>
</evidence>
<dbReference type="PANTHER" id="PTHR31569:SF4">
    <property type="entry name" value="SWIM-TYPE DOMAIN-CONTAINING PROTEIN"/>
    <property type="match status" value="1"/>
</dbReference>
<dbReference type="OrthoDB" id="2277862at2759"/>
<dbReference type="Proteomes" id="UP000603453">
    <property type="component" value="Unassembled WGS sequence"/>
</dbReference>
<sequence>MATTFLTDKGTGILVGLEKVFPENKHMLCVWHMYQSVDKALSNTFRSSETKKKCVDLVVKMQRSTSVEEFNQILKMFEQTTKNKALCLEGKEGSGWSYFTSNWLGEITKKWAGHFTRKYQHFGCVSTQRVESGHRALKDGRHHRWG</sequence>
<protein>
    <recommendedName>
        <fullName evidence="3">MULE transposase domain-containing protein</fullName>
    </recommendedName>
</protein>
<dbReference type="InterPro" id="IPR052579">
    <property type="entry name" value="Zinc_finger_SWIM"/>
</dbReference>
<comment type="caution">
    <text evidence="1">The sequence shown here is derived from an EMBL/GenBank/DDBJ whole genome shotgun (WGS) entry which is preliminary data.</text>
</comment>
<dbReference type="EMBL" id="JAEPRD010000002">
    <property type="protein sequence ID" value="KAG2213924.1"/>
    <property type="molecule type" value="Genomic_DNA"/>
</dbReference>
<evidence type="ECO:0000313" key="2">
    <source>
        <dbReference type="Proteomes" id="UP000603453"/>
    </source>
</evidence>
<keyword evidence="2" id="KW-1185">Reference proteome</keyword>
<reference evidence="1" key="1">
    <citation type="submission" date="2020-12" db="EMBL/GenBank/DDBJ databases">
        <title>Metabolic potential, ecology and presence of endohyphal bacteria is reflected in genomic diversity of Mucoromycotina.</title>
        <authorList>
            <person name="Muszewska A."/>
            <person name="Okrasinska A."/>
            <person name="Steczkiewicz K."/>
            <person name="Drgas O."/>
            <person name="Orlowska M."/>
            <person name="Perlinska-Lenart U."/>
            <person name="Aleksandrzak-Piekarczyk T."/>
            <person name="Szatraj K."/>
            <person name="Zielenkiewicz U."/>
            <person name="Pilsyk S."/>
            <person name="Malc E."/>
            <person name="Mieczkowski P."/>
            <person name="Kruszewska J.S."/>
            <person name="Biernat P."/>
            <person name="Pawlowska J."/>
        </authorList>
    </citation>
    <scope>NUCLEOTIDE SEQUENCE</scope>
    <source>
        <strain evidence="1">WA0000017839</strain>
    </source>
</reference>
<name>A0A8H7VGR6_9FUNG</name>
<gene>
    <name evidence="1" type="ORF">INT47_001193</name>
</gene>
<evidence type="ECO:0000313" key="1">
    <source>
        <dbReference type="EMBL" id="KAG2213924.1"/>
    </source>
</evidence>
<dbReference type="AlphaFoldDB" id="A0A8H7VGR6"/>
<accession>A0A8H7VGR6</accession>
<dbReference type="PANTHER" id="PTHR31569">
    <property type="entry name" value="SWIM-TYPE DOMAIN-CONTAINING PROTEIN"/>
    <property type="match status" value="1"/>
</dbReference>